<evidence type="ECO:0000313" key="2">
    <source>
        <dbReference type="Proteomes" id="UP001221757"/>
    </source>
</evidence>
<proteinExistence type="predicted"/>
<evidence type="ECO:0000313" key="1">
    <source>
        <dbReference type="EMBL" id="KAJ7693583.1"/>
    </source>
</evidence>
<dbReference type="Proteomes" id="UP001221757">
    <property type="component" value="Unassembled WGS sequence"/>
</dbReference>
<accession>A0AAD7DK64</accession>
<feature type="non-terminal residue" evidence="1">
    <location>
        <position position="86"/>
    </location>
</feature>
<gene>
    <name evidence="1" type="ORF">B0H17DRAFT_1059079</name>
</gene>
<dbReference type="EMBL" id="JARKIE010000045">
    <property type="protein sequence ID" value="KAJ7693583.1"/>
    <property type="molecule type" value="Genomic_DNA"/>
</dbReference>
<organism evidence="1 2">
    <name type="scientific">Mycena rosella</name>
    <name type="common">Pink bonnet</name>
    <name type="synonym">Agaricus rosellus</name>
    <dbReference type="NCBI Taxonomy" id="1033263"/>
    <lineage>
        <taxon>Eukaryota</taxon>
        <taxon>Fungi</taxon>
        <taxon>Dikarya</taxon>
        <taxon>Basidiomycota</taxon>
        <taxon>Agaricomycotina</taxon>
        <taxon>Agaricomycetes</taxon>
        <taxon>Agaricomycetidae</taxon>
        <taxon>Agaricales</taxon>
        <taxon>Marasmiineae</taxon>
        <taxon>Mycenaceae</taxon>
        <taxon>Mycena</taxon>
    </lineage>
</organism>
<dbReference type="AlphaFoldDB" id="A0AAD7DK64"/>
<sequence length="86" mass="9789">MRMAVNAPPSFRFSTARPAMRLMSMEEASGIRPEDILPGEERFAVEDGTLCRLRREGAADFFFRMPYHPPPTFLDIGVTQPIPFPF</sequence>
<comment type="caution">
    <text evidence="1">The sequence shown here is derived from an EMBL/GenBank/DDBJ whole genome shotgun (WGS) entry which is preliminary data.</text>
</comment>
<protein>
    <submittedName>
        <fullName evidence="1">Uncharacterized protein</fullName>
    </submittedName>
</protein>
<name>A0AAD7DK64_MYCRO</name>
<reference evidence="1" key="1">
    <citation type="submission" date="2023-03" db="EMBL/GenBank/DDBJ databases">
        <title>Massive genome expansion in bonnet fungi (Mycena s.s.) driven by repeated elements and novel gene families across ecological guilds.</title>
        <authorList>
            <consortium name="Lawrence Berkeley National Laboratory"/>
            <person name="Harder C.B."/>
            <person name="Miyauchi S."/>
            <person name="Viragh M."/>
            <person name="Kuo A."/>
            <person name="Thoen E."/>
            <person name="Andreopoulos B."/>
            <person name="Lu D."/>
            <person name="Skrede I."/>
            <person name="Drula E."/>
            <person name="Henrissat B."/>
            <person name="Morin E."/>
            <person name="Kohler A."/>
            <person name="Barry K."/>
            <person name="LaButti K."/>
            <person name="Morin E."/>
            <person name="Salamov A."/>
            <person name="Lipzen A."/>
            <person name="Mereny Z."/>
            <person name="Hegedus B."/>
            <person name="Baldrian P."/>
            <person name="Stursova M."/>
            <person name="Weitz H."/>
            <person name="Taylor A."/>
            <person name="Grigoriev I.V."/>
            <person name="Nagy L.G."/>
            <person name="Martin F."/>
            <person name="Kauserud H."/>
        </authorList>
    </citation>
    <scope>NUCLEOTIDE SEQUENCE</scope>
    <source>
        <strain evidence="1">CBHHK067</strain>
    </source>
</reference>
<keyword evidence="2" id="KW-1185">Reference proteome</keyword>